<dbReference type="PANTHER" id="PTHR32063">
    <property type="match status" value="1"/>
</dbReference>
<dbReference type="Pfam" id="PF00873">
    <property type="entry name" value="ACR_tran"/>
    <property type="match status" value="1"/>
</dbReference>
<proteinExistence type="inferred from homology"/>
<feature type="transmembrane region" description="Helical" evidence="8">
    <location>
        <begin position="392"/>
        <end position="418"/>
    </location>
</feature>
<protein>
    <submittedName>
        <fullName evidence="9">CusA/CzcA family heavy metal efflux RND transporter</fullName>
    </submittedName>
</protein>
<keyword evidence="6 8" id="KW-1133">Transmembrane helix</keyword>
<keyword evidence="3" id="KW-0813">Transport</keyword>
<evidence type="ECO:0000256" key="7">
    <source>
        <dbReference type="ARBA" id="ARBA00023136"/>
    </source>
</evidence>
<dbReference type="EMBL" id="JBBHLI010000001">
    <property type="protein sequence ID" value="MEK9499473.1"/>
    <property type="molecule type" value="Genomic_DNA"/>
</dbReference>
<dbReference type="Gene3D" id="3.30.70.1320">
    <property type="entry name" value="Multidrug efflux transporter AcrB pore domain like"/>
    <property type="match status" value="1"/>
</dbReference>
<evidence type="ECO:0000256" key="2">
    <source>
        <dbReference type="ARBA" id="ARBA00010942"/>
    </source>
</evidence>
<feature type="transmembrane region" description="Helical" evidence="8">
    <location>
        <begin position="540"/>
        <end position="558"/>
    </location>
</feature>
<dbReference type="Gene3D" id="3.30.70.1430">
    <property type="entry name" value="Multidrug efflux transporter AcrB pore domain"/>
    <property type="match status" value="2"/>
</dbReference>
<dbReference type="InterPro" id="IPR027463">
    <property type="entry name" value="AcrB_DN_DC_subdom"/>
</dbReference>
<comment type="similarity">
    <text evidence="2">Belongs to the resistance-nodulation-cell division (RND) (TC 2.A.6) family.</text>
</comment>
<feature type="transmembrane region" description="Helical" evidence="8">
    <location>
        <begin position="365"/>
        <end position="386"/>
    </location>
</feature>
<evidence type="ECO:0000313" key="9">
    <source>
        <dbReference type="EMBL" id="MEK9499473.1"/>
    </source>
</evidence>
<keyword evidence="5 8" id="KW-0812">Transmembrane</keyword>
<comment type="caution">
    <text evidence="9">The sequence shown here is derived from an EMBL/GenBank/DDBJ whole genome shotgun (WGS) entry which is preliminary data.</text>
</comment>
<dbReference type="Gene3D" id="1.20.1640.10">
    <property type="entry name" value="Multidrug efflux transporter AcrB transmembrane domain"/>
    <property type="match status" value="2"/>
</dbReference>
<dbReference type="NCBIfam" id="TIGR00914">
    <property type="entry name" value="2A0601"/>
    <property type="match status" value="1"/>
</dbReference>
<dbReference type="InterPro" id="IPR001036">
    <property type="entry name" value="Acrflvin-R"/>
</dbReference>
<dbReference type="PANTHER" id="PTHR32063:SF24">
    <property type="entry name" value="CATION EFFLUX SYSTEM (ACRB_ACRD_ACRF FAMILY)"/>
    <property type="match status" value="1"/>
</dbReference>
<accession>A0ABU9E416</accession>
<keyword evidence="7 8" id="KW-0472">Membrane</keyword>
<feature type="transmembrane region" description="Helical" evidence="8">
    <location>
        <begin position="930"/>
        <end position="950"/>
    </location>
</feature>
<evidence type="ECO:0000256" key="8">
    <source>
        <dbReference type="SAM" id="Phobius"/>
    </source>
</evidence>
<dbReference type="PRINTS" id="PR00702">
    <property type="entry name" value="ACRIFLAVINRP"/>
</dbReference>
<dbReference type="RefSeq" id="WP_405276199.1">
    <property type="nucleotide sequence ID" value="NZ_CP144380.1"/>
</dbReference>
<dbReference type="InterPro" id="IPR004763">
    <property type="entry name" value="CusA-like"/>
</dbReference>
<feature type="transmembrane region" description="Helical" evidence="8">
    <location>
        <begin position="1004"/>
        <end position="1030"/>
    </location>
</feature>
<dbReference type="SUPFAM" id="SSF82693">
    <property type="entry name" value="Multidrug efflux transporter AcrB pore domain, PN1, PN2, PC1 and PC2 subdomains"/>
    <property type="match status" value="3"/>
</dbReference>
<dbReference type="Gene3D" id="3.30.2090.10">
    <property type="entry name" value="Multidrug efflux transporter AcrB TolC docking domain, DN and DC subdomains"/>
    <property type="match status" value="2"/>
</dbReference>
<feature type="transmembrane region" description="Helical" evidence="8">
    <location>
        <begin position="439"/>
        <end position="459"/>
    </location>
</feature>
<sequence length="1048" mass="113232">MIDKLIDFALRQRLLVVVAAAAVLGAGAWAYTRLPVDAYPDISPALVQVFTETEGLAPEEVEQLVTYPVEVAMNGLPGLERIRSVSNFGLSVVNVYFEEGTDIYFARQLVNERLQEAREQIPEGLGDPQMGPISSGLGQILFYYLDDETGTYTLEELRTVQDWIVKRNLQTVRGVTEVLSIGGHVRQYQVLVEPASLRQYDLSLHDVLQAVETNNLNVGASFLEVAREEYIVRSVGLAETLGDIADITIVTRAGTPVRVADVARVEIGPEVRRGLVTRNGEGEVVVGFVLKLLGTNTSTVIDRVEDRLEQIRGALPEGVLLVPYYEQSGLVDRATRTVTTALWQGLILVVVVLAVFLGNLRSSVIVALSLPFSILLTFLLMLQFGISANLMSLGGLAVGIGMMVDAAIVVVENVFRWLREDPDPDEPKIHLIARATREVGRPVFFAIAIVIAVFLPLFTLQGVEGTMFRPLAYTISLAMLGSLLFALTLAPVLAQQLLERRSTGLGGAPPPDNEEVRIVRWAQARYEPLLTWALGHRRPVVVGTIALIALGAGAFPFLGTEFIPTLNEGTLLVRATMAPSIALTESTETVARLERQFLTFPEVTQVVSRIGRGEVGAHADPVNNAEIFVDLKPVDEWETAGDREALVAAMQESLGEVPGVQLNFTQPIAAAVDELLTGIKAQIAVKLFGDDLDILFEKANEIAAVLGEVDGASEIQVDQVSGQPQLRIELNRGALSRYGIPVADVQEVIRAAVGGASAGQLFEGERRWTIQVRYTEEERARASEVRALLIDAPDGTLVPLDQVATIESIIGPRQISREDNQRYITIQLNVRGRDIGSFVEEASAAIMGEVELPPGYLTTFGGQFELAQAANRRLAVVIPITVLLIFGMLFASFNGVKEALLIILNIPLALVGGLVALLVTGQALSVPASVGFIALFGIAVENGLVLITYFNQLHAREGLSIRDAVVRGSMLRLRPVLMTAVTTTLGLIPLLLATGPGSEVQRPLAIAVVGGLVTSTALTLLVLPVLYGWLHREAGLEQAIESDAAVRG</sequence>
<feature type="transmembrane region" description="Helical" evidence="8">
    <location>
        <begin position="874"/>
        <end position="893"/>
    </location>
</feature>
<dbReference type="Proteomes" id="UP001484239">
    <property type="component" value="Unassembled WGS sequence"/>
</dbReference>
<keyword evidence="4" id="KW-1003">Cell membrane</keyword>
<feature type="transmembrane region" description="Helical" evidence="8">
    <location>
        <begin position="900"/>
        <end position="924"/>
    </location>
</feature>
<evidence type="ECO:0000256" key="5">
    <source>
        <dbReference type="ARBA" id="ARBA00022692"/>
    </source>
</evidence>
<dbReference type="SUPFAM" id="SSF82866">
    <property type="entry name" value="Multidrug efflux transporter AcrB transmembrane domain"/>
    <property type="match status" value="2"/>
</dbReference>
<name>A0ABU9E416_9BACT</name>
<feature type="transmembrane region" description="Helical" evidence="8">
    <location>
        <begin position="471"/>
        <end position="494"/>
    </location>
</feature>
<keyword evidence="10" id="KW-1185">Reference proteome</keyword>
<reference evidence="9 10" key="1">
    <citation type="submission" date="2024-02" db="EMBL/GenBank/DDBJ databases">
        <title>A novel Gemmatimonadota bacterium.</title>
        <authorList>
            <person name="Du Z.-J."/>
            <person name="Ye Y.-Q."/>
        </authorList>
    </citation>
    <scope>NUCLEOTIDE SEQUENCE [LARGE SCALE GENOMIC DNA]</scope>
    <source>
        <strain evidence="9 10">DH-20</strain>
    </source>
</reference>
<gene>
    <name evidence="9" type="ORF">WI372_00585</name>
</gene>
<comment type="subcellular location">
    <subcellularLocation>
        <location evidence="1">Cell membrane</location>
        <topology evidence="1">Multi-pass membrane protein</topology>
    </subcellularLocation>
</comment>
<feature type="transmembrane region" description="Helical" evidence="8">
    <location>
        <begin position="971"/>
        <end position="992"/>
    </location>
</feature>
<dbReference type="SUPFAM" id="SSF82714">
    <property type="entry name" value="Multidrug efflux transporter AcrB TolC docking domain, DN and DC subdomains"/>
    <property type="match status" value="2"/>
</dbReference>
<evidence type="ECO:0000256" key="3">
    <source>
        <dbReference type="ARBA" id="ARBA00022448"/>
    </source>
</evidence>
<dbReference type="Gene3D" id="3.30.70.1440">
    <property type="entry name" value="Multidrug efflux transporter AcrB pore domain"/>
    <property type="match status" value="1"/>
</dbReference>
<feature type="transmembrane region" description="Helical" evidence="8">
    <location>
        <begin position="341"/>
        <end position="358"/>
    </location>
</feature>
<organism evidence="9 10">
    <name type="scientific">Gaopeijia maritima</name>
    <dbReference type="NCBI Taxonomy" id="3119007"/>
    <lineage>
        <taxon>Bacteria</taxon>
        <taxon>Pseudomonadati</taxon>
        <taxon>Gemmatimonadota</taxon>
        <taxon>Longimicrobiia</taxon>
        <taxon>Gaopeijiales</taxon>
        <taxon>Gaopeijiaceae</taxon>
        <taxon>Gaopeijia</taxon>
    </lineage>
</organism>
<evidence type="ECO:0000256" key="1">
    <source>
        <dbReference type="ARBA" id="ARBA00004651"/>
    </source>
</evidence>
<evidence type="ECO:0000256" key="6">
    <source>
        <dbReference type="ARBA" id="ARBA00022989"/>
    </source>
</evidence>
<evidence type="ECO:0000313" key="10">
    <source>
        <dbReference type="Proteomes" id="UP001484239"/>
    </source>
</evidence>
<evidence type="ECO:0000256" key="4">
    <source>
        <dbReference type="ARBA" id="ARBA00022475"/>
    </source>
</evidence>